<keyword evidence="4 6" id="KW-1133">Transmembrane helix</keyword>
<evidence type="ECO:0000256" key="5">
    <source>
        <dbReference type="ARBA" id="ARBA00023136"/>
    </source>
</evidence>
<dbReference type="Pfam" id="PF01810">
    <property type="entry name" value="LysE"/>
    <property type="match status" value="1"/>
</dbReference>
<keyword evidence="3 6" id="KW-0812">Transmembrane</keyword>
<comment type="subcellular location">
    <subcellularLocation>
        <location evidence="1">Cell membrane</location>
        <topology evidence="1">Multi-pass membrane protein</topology>
    </subcellularLocation>
</comment>
<dbReference type="PANTHER" id="PTHR30086">
    <property type="entry name" value="ARGININE EXPORTER PROTEIN ARGO"/>
    <property type="match status" value="1"/>
</dbReference>
<accession>A0A1Q9GEM7</accession>
<evidence type="ECO:0000256" key="6">
    <source>
        <dbReference type="SAM" id="Phobius"/>
    </source>
</evidence>
<dbReference type="RefSeq" id="WP_075766874.1">
    <property type="nucleotide sequence ID" value="NZ_MJIL01000090.1"/>
</dbReference>
<feature type="transmembrane region" description="Helical" evidence="6">
    <location>
        <begin position="154"/>
        <end position="175"/>
    </location>
</feature>
<dbReference type="InterPro" id="IPR001123">
    <property type="entry name" value="LeuE-type"/>
</dbReference>
<evidence type="ECO:0000256" key="1">
    <source>
        <dbReference type="ARBA" id="ARBA00004651"/>
    </source>
</evidence>
<keyword evidence="5 6" id="KW-0472">Membrane</keyword>
<evidence type="ECO:0000313" key="7">
    <source>
        <dbReference type="EMBL" id="OLQ72857.1"/>
    </source>
</evidence>
<dbReference type="PANTHER" id="PTHR30086:SF20">
    <property type="entry name" value="ARGININE EXPORTER PROTEIN ARGO-RELATED"/>
    <property type="match status" value="1"/>
</dbReference>
<dbReference type="STRING" id="1903952.BIT28_06635"/>
<feature type="transmembrane region" description="Helical" evidence="6">
    <location>
        <begin position="40"/>
        <end position="66"/>
    </location>
</feature>
<comment type="caution">
    <text evidence="7">The sequence shown here is derived from an EMBL/GenBank/DDBJ whole genome shotgun (WGS) entry which is preliminary data.</text>
</comment>
<reference evidence="7 8" key="1">
    <citation type="submission" date="2016-09" db="EMBL/GenBank/DDBJ databases">
        <title>Photobacterium proteolyticum sp. nov. a protease producing bacterium isolated from ocean sediments of Laizhou Bay.</title>
        <authorList>
            <person name="Li Y."/>
        </authorList>
    </citation>
    <scope>NUCLEOTIDE SEQUENCE [LARGE SCALE GENOMIC DNA]</scope>
    <source>
        <strain evidence="7 8">13-12</strain>
    </source>
</reference>
<gene>
    <name evidence="7" type="ORF">BIT28_06635</name>
</gene>
<dbReference type="OrthoDB" id="581870at2"/>
<evidence type="ECO:0000256" key="4">
    <source>
        <dbReference type="ARBA" id="ARBA00022989"/>
    </source>
</evidence>
<evidence type="ECO:0000256" key="3">
    <source>
        <dbReference type="ARBA" id="ARBA00022692"/>
    </source>
</evidence>
<feature type="transmembrane region" description="Helical" evidence="6">
    <location>
        <begin position="128"/>
        <end position="148"/>
    </location>
</feature>
<name>A0A1Q9GEM7_9GAMM</name>
<sequence length="209" mass="22987">MANYLDVAANIIVIWVLAAITPGANVLLTMNTALRFQRRLAIWSAFGVSIAVMLWAALGASGLLIVLKTFPWLFTVMKITGGMYLLYLGVTRIIATRRQNGKGGEVSQTLTPLKPVQLFRLSFVTSMINPKTGLFVVSLFSVAMPATMTTELTLMSMVLMGGITLFWHLFLVTVFSRPSAQQFYQRASNMIDYLTGGLFTLFGIKVMAS</sequence>
<proteinExistence type="predicted"/>
<keyword evidence="2" id="KW-1003">Cell membrane</keyword>
<dbReference type="EMBL" id="MJIL01000090">
    <property type="protein sequence ID" value="OLQ72857.1"/>
    <property type="molecule type" value="Genomic_DNA"/>
</dbReference>
<organism evidence="7 8">
    <name type="scientific">Photobacterium proteolyticum</name>
    <dbReference type="NCBI Taxonomy" id="1903952"/>
    <lineage>
        <taxon>Bacteria</taxon>
        <taxon>Pseudomonadati</taxon>
        <taxon>Pseudomonadota</taxon>
        <taxon>Gammaproteobacteria</taxon>
        <taxon>Vibrionales</taxon>
        <taxon>Vibrionaceae</taxon>
        <taxon>Photobacterium</taxon>
    </lineage>
</organism>
<dbReference type="AlphaFoldDB" id="A0A1Q9GEM7"/>
<keyword evidence="8" id="KW-1185">Reference proteome</keyword>
<evidence type="ECO:0000313" key="8">
    <source>
        <dbReference type="Proteomes" id="UP000186905"/>
    </source>
</evidence>
<feature type="transmembrane region" description="Helical" evidence="6">
    <location>
        <begin position="7"/>
        <end position="28"/>
    </location>
</feature>
<dbReference type="Proteomes" id="UP000186905">
    <property type="component" value="Unassembled WGS sequence"/>
</dbReference>
<dbReference type="GO" id="GO:0015171">
    <property type="term" value="F:amino acid transmembrane transporter activity"/>
    <property type="evidence" value="ECO:0007669"/>
    <property type="project" value="TreeGrafter"/>
</dbReference>
<evidence type="ECO:0000256" key="2">
    <source>
        <dbReference type="ARBA" id="ARBA00022475"/>
    </source>
</evidence>
<dbReference type="GO" id="GO:0005886">
    <property type="term" value="C:plasma membrane"/>
    <property type="evidence" value="ECO:0007669"/>
    <property type="project" value="UniProtKB-SubCell"/>
</dbReference>
<feature type="transmembrane region" description="Helical" evidence="6">
    <location>
        <begin position="72"/>
        <end position="90"/>
    </location>
</feature>
<protein>
    <submittedName>
        <fullName evidence="7">Lysine transporter LysE</fullName>
    </submittedName>
</protein>